<evidence type="ECO:0000313" key="2">
    <source>
        <dbReference type="Proteomes" id="UP000286415"/>
    </source>
</evidence>
<protein>
    <submittedName>
        <fullName evidence="1">Uncharacterized protein</fullName>
    </submittedName>
</protein>
<gene>
    <name evidence="1" type="ORF">CSKR_202445</name>
</gene>
<reference evidence="1 2" key="1">
    <citation type="journal article" date="2018" name="Biotechnol. Adv.">
        <title>Improved genomic resources and new bioinformatic workflow for the carcinogenic parasite Clonorchis sinensis: Biotechnological implications.</title>
        <authorList>
            <person name="Wang D."/>
            <person name="Korhonen P.K."/>
            <person name="Gasser R.B."/>
            <person name="Young N.D."/>
        </authorList>
    </citation>
    <scope>NUCLEOTIDE SEQUENCE [LARGE SCALE GENOMIC DNA]</scope>
    <source>
        <strain evidence="1">Cs-k2</strain>
    </source>
</reference>
<name>A0A8T1MWF6_CLOSI</name>
<sequence length="91" mass="10436">MNDCYACEECFPGESPMQNIKLTKTRGLHLPDAPEVERRNRWRGCPRVSSNLAHSHHSSVIFVQSVPDRPEKHGAQPPQIVCQPMHRYCEL</sequence>
<organism evidence="1 2">
    <name type="scientific">Clonorchis sinensis</name>
    <name type="common">Chinese liver fluke</name>
    <dbReference type="NCBI Taxonomy" id="79923"/>
    <lineage>
        <taxon>Eukaryota</taxon>
        <taxon>Metazoa</taxon>
        <taxon>Spiralia</taxon>
        <taxon>Lophotrochozoa</taxon>
        <taxon>Platyhelminthes</taxon>
        <taxon>Trematoda</taxon>
        <taxon>Digenea</taxon>
        <taxon>Opisthorchiida</taxon>
        <taxon>Opisthorchiata</taxon>
        <taxon>Opisthorchiidae</taxon>
        <taxon>Clonorchis</taxon>
    </lineage>
</organism>
<dbReference type="Proteomes" id="UP000286415">
    <property type="component" value="Unassembled WGS sequence"/>
</dbReference>
<evidence type="ECO:0000313" key="1">
    <source>
        <dbReference type="EMBL" id="KAG5453226.1"/>
    </source>
</evidence>
<dbReference type="EMBL" id="NIRI02000013">
    <property type="protein sequence ID" value="KAG5453226.1"/>
    <property type="molecule type" value="Genomic_DNA"/>
</dbReference>
<keyword evidence="2" id="KW-1185">Reference proteome</keyword>
<accession>A0A8T1MWF6</accession>
<reference evidence="1 2" key="2">
    <citation type="journal article" date="2021" name="Genomics">
        <title>High-quality reference genome for Clonorchis sinensis.</title>
        <authorList>
            <person name="Young N.D."/>
            <person name="Stroehlein A.J."/>
            <person name="Kinkar L."/>
            <person name="Wang T."/>
            <person name="Sohn W.M."/>
            <person name="Chang B.C.H."/>
            <person name="Kaur P."/>
            <person name="Weisz D."/>
            <person name="Dudchenko O."/>
            <person name="Aiden E.L."/>
            <person name="Korhonen P.K."/>
            <person name="Gasser R.B."/>
        </authorList>
    </citation>
    <scope>NUCLEOTIDE SEQUENCE [LARGE SCALE GENOMIC DNA]</scope>
    <source>
        <strain evidence="1">Cs-k2</strain>
    </source>
</reference>
<proteinExistence type="predicted"/>
<dbReference type="AlphaFoldDB" id="A0A8T1MWF6"/>
<comment type="caution">
    <text evidence="1">The sequence shown here is derived from an EMBL/GenBank/DDBJ whole genome shotgun (WGS) entry which is preliminary data.</text>
</comment>